<dbReference type="PROSITE" id="PS00166">
    <property type="entry name" value="ENOYL_COA_HYDRATASE"/>
    <property type="match status" value="1"/>
</dbReference>
<organism evidence="3 4">
    <name type="scientific">Amycolatopsis jiangsuensis</name>
    <dbReference type="NCBI Taxonomy" id="1181879"/>
    <lineage>
        <taxon>Bacteria</taxon>
        <taxon>Bacillati</taxon>
        <taxon>Actinomycetota</taxon>
        <taxon>Actinomycetes</taxon>
        <taxon>Pseudonocardiales</taxon>
        <taxon>Pseudonocardiaceae</taxon>
        <taxon>Amycolatopsis</taxon>
    </lineage>
</organism>
<comment type="similarity">
    <text evidence="1 2">Belongs to the enoyl-CoA hydratase/isomerase family.</text>
</comment>
<evidence type="ECO:0000256" key="1">
    <source>
        <dbReference type="ARBA" id="ARBA00005254"/>
    </source>
</evidence>
<dbReference type="AlphaFoldDB" id="A0A840IU79"/>
<comment type="caution">
    <text evidence="3">The sequence shown here is derived from an EMBL/GenBank/DDBJ whole genome shotgun (WGS) entry which is preliminary data.</text>
</comment>
<dbReference type="EMBL" id="JACHMG010000001">
    <property type="protein sequence ID" value="MBB4684534.1"/>
    <property type="molecule type" value="Genomic_DNA"/>
</dbReference>
<dbReference type="Pfam" id="PF00378">
    <property type="entry name" value="ECH_1"/>
    <property type="match status" value="1"/>
</dbReference>
<dbReference type="CDD" id="cd06558">
    <property type="entry name" value="crotonase-like"/>
    <property type="match status" value="1"/>
</dbReference>
<evidence type="ECO:0000256" key="2">
    <source>
        <dbReference type="RuleBase" id="RU003707"/>
    </source>
</evidence>
<name>A0A840IU79_9PSEU</name>
<dbReference type="PANTHER" id="PTHR43802">
    <property type="entry name" value="ENOYL-COA HYDRATASE"/>
    <property type="match status" value="1"/>
</dbReference>
<accession>A0A840IU79</accession>
<dbReference type="Proteomes" id="UP000581769">
    <property type="component" value="Unassembled WGS sequence"/>
</dbReference>
<dbReference type="GO" id="GO:0003824">
    <property type="term" value="F:catalytic activity"/>
    <property type="evidence" value="ECO:0007669"/>
    <property type="project" value="InterPro"/>
</dbReference>
<proteinExistence type="inferred from homology"/>
<dbReference type="InterPro" id="IPR029045">
    <property type="entry name" value="ClpP/crotonase-like_dom_sf"/>
</dbReference>
<dbReference type="InterPro" id="IPR018376">
    <property type="entry name" value="Enoyl-CoA_hyd/isom_CS"/>
</dbReference>
<dbReference type="Gene3D" id="1.10.12.10">
    <property type="entry name" value="Lyase 2-enoyl-coa Hydratase, Chain A, domain 2"/>
    <property type="match status" value="1"/>
</dbReference>
<dbReference type="SUPFAM" id="SSF52096">
    <property type="entry name" value="ClpP/crotonase"/>
    <property type="match status" value="1"/>
</dbReference>
<dbReference type="PANTHER" id="PTHR43802:SF1">
    <property type="entry name" value="IP11341P-RELATED"/>
    <property type="match status" value="1"/>
</dbReference>
<protein>
    <submittedName>
        <fullName evidence="3">Enoyl-CoA hydratase/carnithine racemase</fullName>
    </submittedName>
</protein>
<reference evidence="3 4" key="1">
    <citation type="submission" date="2020-08" db="EMBL/GenBank/DDBJ databases">
        <title>Sequencing the genomes of 1000 actinobacteria strains.</title>
        <authorList>
            <person name="Klenk H.-P."/>
        </authorList>
    </citation>
    <scope>NUCLEOTIDE SEQUENCE [LARGE SCALE GENOMIC DNA]</scope>
    <source>
        <strain evidence="3 4">DSM 45859</strain>
    </source>
</reference>
<sequence length="279" mass="29796">MDSYAEVSYEVTARVATVLLDRPRARNGYTVRMADELADALERADRDDDVRAVVLGTTGTDFSVGADLASGGFDFGTGDGPPPGWQEPAGRVSRRIFTMATPVIAALRGASVGAGITITLSCDYRLASTDSKFGFVFTRRGIAPEGGAAWYLPRLVGMGTAFDWLLSGRVFGPDEALRAGLVHRVVPPDEVLAQAQQLAAELAAHTAPVAVALTRQMLHRMAAAPTPYEVHELDSKLVGDLPANADAVEGVRSFLEKRPPEFPGRVGTDLPSYLPWVNT</sequence>
<dbReference type="RefSeq" id="WP_184779680.1">
    <property type="nucleotide sequence ID" value="NZ_JACHMG010000001.1"/>
</dbReference>
<evidence type="ECO:0000313" key="4">
    <source>
        <dbReference type="Proteomes" id="UP000581769"/>
    </source>
</evidence>
<evidence type="ECO:0000313" key="3">
    <source>
        <dbReference type="EMBL" id="MBB4684534.1"/>
    </source>
</evidence>
<gene>
    <name evidence="3" type="ORF">BJY18_002019</name>
</gene>
<dbReference type="InterPro" id="IPR001753">
    <property type="entry name" value="Enoyl-CoA_hydra/iso"/>
</dbReference>
<keyword evidence="4" id="KW-1185">Reference proteome</keyword>
<dbReference type="InterPro" id="IPR014748">
    <property type="entry name" value="Enoyl-CoA_hydra_C"/>
</dbReference>
<dbReference type="Gene3D" id="3.90.226.10">
    <property type="entry name" value="2-enoyl-CoA Hydratase, Chain A, domain 1"/>
    <property type="match status" value="1"/>
</dbReference>